<keyword evidence="1" id="KW-0862">Zinc</keyword>
<evidence type="ECO:0000259" key="3">
    <source>
        <dbReference type="PROSITE" id="PS50158"/>
    </source>
</evidence>
<feature type="compositionally biased region" description="Polar residues" evidence="2">
    <location>
        <begin position="21"/>
        <end position="38"/>
    </location>
</feature>
<feature type="domain" description="CCHC-type" evidence="3">
    <location>
        <begin position="219"/>
        <end position="234"/>
    </location>
</feature>
<evidence type="ECO:0000313" key="4">
    <source>
        <dbReference type="EMBL" id="CAG5078487.1"/>
    </source>
</evidence>
<dbReference type="SMART" id="SM00343">
    <property type="entry name" value="ZnF_C2HC"/>
    <property type="match status" value="1"/>
</dbReference>
<comment type="caution">
    <text evidence="4">The sequence shown here is derived from an EMBL/GenBank/DDBJ whole genome shotgun (WGS) entry which is preliminary data.</text>
</comment>
<sequence length="320" mass="35790">MANPQIPQISLIQSSLNSQSTQGFQNSQKAQSPENSQSTQSYLNIAQADCFPKKEQAIVIDISDDSQLKEYTQALARVIPPSQIRFISRIANNRICAYLATKEIANELVDKHKVIMVRGHTVPIRPLIIRNKRIILSNVCPVIPHYVLVDKLKELNITPTSPVSFLRAGLTEPGFSYILSFRRQLYVTPDDISKIPDRLQITFEETSYWIYINTDTMSCFLCKNEGHIAKNCPNVNEKDIKEKLPANTESSTTQMPPPSIPVSNPPSLIVNLGDLINIEDQNLKRPHPASSTSSMTQVDLQNPGNSWDEELLIQTPGPVS</sequence>
<dbReference type="GO" id="GO:0003676">
    <property type="term" value="F:nucleic acid binding"/>
    <property type="evidence" value="ECO:0007669"/>
    <property type="project" value="InterPro"/>
</dbReference>
<evidence type="ECO:0000256" key="2">
    <source>
        <dbReference type="SAM" id="MobiDB-lite"/>
    </source>
</evidence>
<dbReference type="GO" id="GO:0008270">
    <property type="term" value="F:zinc ion binding"/>
    <property type="evidence" value="ECO:0007669"/>
    <property type="project" value="UniProtKB-KW"/>
</dbReference>
<dbReference type="AlphaFoldDB" id="A0A8J2H6C1"/>
<dbReference type="Gene3D" id="4.10.60.10">
    <property type="entry name" value="Zinc finger, CCHC-type"/>
    <property type="match status" value="1"/>
</dbReference>
<dbReference type="InterPro" id="IPR036875">
    <property type="entry name" value="Znf_CCHC_sf"/>
</dbReference>
<keyword evidence="1" id="KW-0479">Metal-binding</keyword>
<reference evidence="4" key="1">
    <citation type="submission" date="2021-04" db="EMBL/GenBank/DDBJ databases">
        <authorList>
            <person name="Chebbi M.A.C M."/>
        </authorList>
    </citation>
    <scope>NUCLEOTIDE SEQUENCE</scope>
</reference>
<feature type="region of interest" description="Disordered" evidence="2">
    <location>
        <begin position="284"/>
        <end position="320"/>
    </location>
</feature>
<name>A0A8J2H6C1_COTCN</name>
<feature type="region of interest" description="Disordered" evidence="2">
    <location>
        <begin position="17"/>
        <end position="38"/>
    </location>
</feature>
<accession>A0A8J2H6C1</accession>
<dbReference type="Pfam" id="PF00098">
    <property type="entry name" value="zf-CCHC"/>
    <property type="match status" value="1"/>
</dbReference>
<protein>
    <submittedName>
        <fullName evidence="4">Similar to Transposon TX1 uncharacterized 82 kDa protein (Xenopus laevis)</fullName>
    </submittedName>
</protein>
<evidence type="ECO:0000313" key="5">
    <source>
        <dbReference type="Proteomes" id="UP000786811"/>
    </source>
</evidence>
<dbReference type="Proteomes" id="UP000786811">
    <property type="component" value="Unassembled WGS sequence"/>
</dbReference>
<feature type="compositionally biased region" description="Polar residues" evidence="2">
    <location>
        <begin position="289"/>
        <end position="305"/>
    </location>
</feature>
<dbReference type="PROSITE" id="PS50158">
    <property type="entry name" value="ZF_CCHC"/>
    <property type="match status" value="1"/>
</dbReference>
<gene>
    <name evidence="4" type="ORF">HICCMSTLAB_LOCUS2756</name>
</gene>
<keyword evidence="1" id="KW-0863">Zinc-finger</keyword>
<dbReference type="OrthoDB" id="7701518at2759"/>
<dbReference type="EMBL" id="CAJNRD030001117">
    <property type="protein sequence ID" value="CAG5078487.1"/>
    <property type="molecule type" value="Genomic_DNA"/>
</dbReference>
<dbReference type="SUPFAM" id="SSF57756">
    <property type="entry name" value="Retrovirus zinc finger-like domains"/>
    <property type="match status" value="1"/>
</dbReference>
<organism evidence="4 5">
    <name type="scientific">Cotesia congregata</name>
    <name type="common">Parasitoid wasp</name>
    <name type="synonym">Apanteles congregatus</name>
    <dbReference type="NCBI Taxonomy" id="51543"/>
    <lineage>
        <taxon>Eukaryota</taxon>
        <taxon>Metazoa</taxon>
        <taxon>Ecdysozoa</taxon>
        <taxon>Arthropoda</taxon>
        <taxon>Hexapoda</taxon>
        <taxon>Insecta</taxon>
        <taxon>Pterygota</taxon>
        <taxon>Neoptera</taxon>
        <taxon>Endopterygota</taxon>
        <taxon>Hymenoptera</taxon>
        <taxon>Apocrita</taxon>
        <taxon>Ichneumonoidea</taxon>
        <taxon>Braconidae</taxon>
        <taxon>Microgastrinae</taxon>
        <taxon>Cotesia</taxon>
    </lineage>
</organism>
<proteinExistence type="predicted"/>
<dbReference type="InterPro" id="IPR001878">
    <property type="entry name" value="Znf_CCHC"/>
</dbReference>
<keyword evidence="5" id="KW-1185">Reference proteome</keyword>
<evidence type="ECO:0000256" key="1">
    <source>
        <dbReference type="PROSITE-ProRule" id="PRU00047"/>
    </source>
</evidence>